<dbReference type="OrthoDB" id="5245117at2759"/>
<evidence type="ECO:0000256" key="1">
    <source>
        <dbReference type="SAM" id="MobiDB-lite"/>
    </source>
</evidence>
<evidence type="ECO:0000313" key="3">
    <source>
        <dbReference type="Proteomes" id="UP000012174"/>
    </source>
</evidence>
<proteinExistence type="predicted"/>
<reference evidence="3" key="1">
    <citation type="journal article" date="2013" name="Genome Announc.">
        <title>Draft genome sequence of the grapevine dieback fungus Eutypa lata UCR-EL1.</title>
        <authorList>
            <person name="Blanco-Ulate B."/>
            <person name="Rolshausen P.E."/>
            <person name="Cantu D."/>
        </authorList>
    </citation>
    <scope>NUCLEOTIDE SEQUENCE [LARGE SCALE GENOMIC DNA]</scope>
    <source>
        <strain evidence="3">UCR-EL1</strain>
    </source>
</reference>
<name>M7SZZ2_EUTLA</name>
<gene>
    <name evidence="2" type="ORF">UCREL1_9912</name>
</gene>
<dbReference type="Proteomes" id="UP000012174">
    <property type="component" value="Unassembled WGS sequence"/>
</dbReference>
<accession>M7SZZ2</accession>
<dbReference type="eggNOG" id="ENOG502RNB1">
    <property type="taxonomic scope" value="Eukaryota"/>
</dbReference>
<sequence>MTIIAVITRPLRRHECSGASQHRKYLDKESLVGRPKRQRLTGHAKVSSEDASNGRVDDSDSDDGGVIADEREGSRSPPKRRNMRRNRRSDRPQTPVYEYSSRAMTKEAIEATLGLDLLLPEQLFPEDEMMAEMDPSGVDDTYLRVDGSSTAWIELWQTTLQLFQASPHHIFTWGLRLSPNVTRTEARLLWRDLREVLTHPIWGNRMSELRYFLQKAICLRLPDHAEPLFPLSPEITDTLTKHRTNAIVDLGIDLVKVSTMFQDLTYDLWKQGRPETQTNGARLFRQMEKVFEQQREAAFISEEVSFFVLERLDVLLIRESLDFLANQGWFDCVEFYVKEYCRAITQTLLLPSDVDQVTEWDNGSIFTKKRDRAMLLPDIPKSESVGDDLEWYWRHPECDIPNATSVLKMACTKATTAAMAARRL</sequence>
<feature type="region of interest" description="Disordered" evidence="1">
    <location>
        <begin position="29"/>
        <end position="101"/>
    </location>
</feature>
<organism evidence="2 3">
    <name type="scientific">Eutypa lata (strain UCR-EL1)</name>
    <name type="common">Grapevine dieback disease fungus</name>
    <name type="synonym">Eutypa armeniacae</name>
    <dbReference type="NCBI Taxonomy" id="1287681"/>
    <lineage>
        <taxon>Eukaryota</taxon>
        <taxon>Fungi</taxon>
        <taxon>Dikarya</taxon>
        <taxon>Ascomycota</taxon>
        <taxon>Pezizomycotina</taxon>
        <taxon>Sordariomycetes</taxon>
        <taxon>Xylariomycetidae</taxon>
        <taxon>Xylariales</taxon>
        <taxon>Diatrypaceae</taxon>
        <taxon>Eutypa</taxon>
    </lineage>
</organism>
<dbReference type="EMBL" id="KB707264">
    <property type="protein sequence ID" value="EMR63146.1"/>
    <property type="molecule type" value="Genomic_DNA"/>
</dbReference>
<dbReference type="KEGG" id="ela:UCREL1_9912"/>
<dbReference type="AlphaFoldDB" id="M7SZZ2"/>
<feature type="compositionally biased region" description="Basic residues" evidence="1">
    <location>
        <begin position="77"/>
        <end position="88"/>
    </location>
</feature>
<keyword evidence="3" id="KW-1185">Reference proteome</keyword>
<evidence type="ECO:0000313" key="2">
    <source>
        <dbReference type="EMBL" id="EMR63146.1"/>
    </source>
</evidence>
<dbReference type="HOGENOM" id="CLU_647283_0_0_1"/>
<protein>
    <submittedName>
        <fullName evidence="2">Uncharacterized protein</fullName>
    </submittedName>
</protein>